<dbReference type="SUPFAM" id="SSF52540">
    <property type="entry name" value="P-loop containing nucleoside triphosphate hydrolases"/>
    <property type="match status" value="1"/>
</dbReference>
<dbReference type="Pfam" id="PF08433">
    <property type="entry name" value="KTI12"/>
    <property type="match status" value="1"/>
</dbReference>
<dbReference type="GO" id="GO:0005524">
    <property type="term" value="F:ATP binding"/>
    <property type="evidence" value="ECO:0007669"/>
    <property type="project" value="UniProtKB-KW"/>
</dbReference>
<sequence>MALVLIMGIPGSGKTYLGKRLIAKFGELCCLFSFDEMYNDDQLMGHLWGHNSYQSSLLRLYGINSEKTAHSERKRCEARIRDYLSLNLDGKEPSELSGHYPIVIVDDIFYLSSMRRPFERMAHIYQIAYIIIYIDVGLECALRRNEARAQHQRIPDYMIRNIWERIEIPKAGASVTILKYSGEESIDELVEKIKTTALNRMANTRQVDTSCSDNLSGTLKGESCWENLEIELRRIIGEMVKAHKDERLARALTIAKREVSNELRANDIREWDRQQLKELLTKKINKSIR</sequence>
<dbReference type="Gene3D" id="3.40.50.300">
    <property type="entry name" value="P-loop containing nucleotide triphosphate hydrolases"/>
    <property type="match status" value="1"/>
</dbReference>
<dbReference type="GO" id="GO:0016301">
    <property type="term" value="F:kinase activity"/>
    <property type="evidence" value="ECO:0007669"/>
    <property type="project" value="TreeGrafter"/>
</dbReference>
<protein>
    <submittedName>
        <fullName evidence="4">L-seryl-tRNA(Sec) kinase</fullName>
    </submittedName>
</protein>
<dbReference type="InterPro" id="IPR052648">
    <property type="entry name" value="Ser-tRNA(Sec)_kinase"/>
</dbReference>
<proteinExistence type="predicted"/>
<dbReference type="WBParaSite" id="PgR127_g019_t01">
    <property type="protein sequence ID" value="PgR127_g019_t01"/>
    <property type="gene ID" value="PgR127_g019"/>
</dbReference>
<evidence type="ECO:0000313" key="4">
    <source>
        <dbReference type="WBParaSite" id="PgR127_g019_t01"/>
    </source>
</evidence>
<dbReference type="InterPro" id="IPR027417">
    <property type="entry name" value="P-loop_NTPase"/>
</dbReference>
<dbReference type="AlphaFoldDB" id="A0A915CDN3"/>
<name>A0A915CDN3_PARUN</name>
<dbReference type="PANTHER" id="PTHR20873:SF0">
    <property type="entry name" value="L-SERYL-TRNA(SEC) KINASE"/>
    <property type="match status" value="1"/>
</dbReference>
<dbReference type="PANTHER" id="PTHR20873">
    <property type="entry name" value="L-SERYL-TRNA(SEC) KINASE"/>
    <property type="match status" value="1"/>
</dbReference>
<keyword evidence="2" id="KW-0067">ATP-binding</keyword>
<keyword evidence="3" id="KW-1185">Reference proteome</keyword>
<accession>A0A915CDN3</accession>
<dbReference type="InterPro" id="IPR013641">
    <property type="entry name" value="KTI12/PSTK"/>
</dbReference>
<dbReference type="Proteomes" id="UP000887569">
    <property type="component" value="Unplaced"/>
</dbReference>
<evidence type="ECO:0000256" key="2">
    <source>
        <dbReference type="ARBA" id="ARBA00022840"/>
    </source>
</evidence>
<organism evidence="3 4">
    <name type="scientific">Parascaris univalens</name>
    <name type="common">Nematode worm</name>
    <dbReference type="NCBI Taxonomy" id="6257"/>
    <lineage>
        <taxon>Eukaryota</taxon>
        <taxon>Metazoa</taxon>
        <taxon>Ecdysozoa</taxon>
        <taxon>Nematoda</taxon>
        <taxon>Chromadorea</taxon>
        <taxon>Rhabditida</taxon>
        <taxon>Spirurina</taxon>
        <taxon>Ascaridomorpha</taxon>
        <taxon>Ascaridoidea</taxon>
        <taxon>Ascarididae</taxon>
        <taxon>Parascaris</taxon>
    </lineage>
</organism>
<keyword evidence="1" id="KW-0547">Nucleotide-binding</keyword>
<dbReference type="GO" id="GO:0000049">
    <property type="term" value="F:tRNA binding"/>
    <property type="evidence" value="ECO:0007669"/>
    <property type="project" value="TreeGrafter"/>
</dbReference>
<evidence type="ECO:0000313" key="3">
    <source>
        <dbReference type="Proteomes" id="UP000887569"/>
    </source>
</evidence>
<evidence type="ECO:0000256" key="1">
    <source>
        <dbReference type="ARBA" id="ARBA00022741"/>
    </source>
</evidence>
<reference evidence="4" key="1">
    <citation type="submission" date="2022-11" db="UniProtKB">
        <authorList>
            <consortium name="WormBaseParasite"/>
        </authorList>
    </citation>
    <scope>IDENTIFICATION</scope>
</reference>